<gene>
    <name evidence="10" type="ORF">F8388_000741</name>
</gene>
<dbReference type="SUPFAM" id="SSF54690">
    <property type="entry name" value="Molybdopterin synthase subunit MoaE"/>
    <property type="match status" value="1"/>
</dbReference>
<dbReference type="Pfam" id="PF16711">
    <property type="entry name" value="SCAB-ABD"/>
    <property type="match status" value="1"/>
</dbReference>
<proteinExistence type="inferred from homology"/>
<dbReference type="Pfam" id="PF16709">
    <property type="entry name" value="SCAB-Ig"/>
    <property type="match status" value="1"/>
</dbReference>
<dbReference type="Pfam" id="PF02391">
    <property type="entry name" value="MoaE"/>
    <property type="match status" value="1"/>
</dbReference>
<dbReference type="Gene3D" id="3.90.1170.40">
    <property type="entry name" value="Molybdopterin biosynthesis MoaE subunit"/>
    <property type="match status" value="1"/>
</dbReference>
<comment type="similarity">
    <text evidence="4">Belongs to the MoaE family. MOCS2B subfamily.</text>
</comment>
<dbReference type="FunFam" id="3.90.1170.40:FF:000002">
    <property type="entry name" value="Molybdopterin synthase catalytic subunit"/>
    <property type="match status" value="1"/>
</dbReference>
<evidence type="ECO:0000256" key="1">
    <source>
        <dbReference type="ARBA" id="ARBA00022490"/>
    </source>
</evidence>
<comment type="pathway">
    <text evidence="4">Cofactor biosynthesis; molybdopterin biosynthesis.</text>
</comment>
<dbReference type="GO" id="GO:0010119">
    <property type="term" value="P:regulation of stomatal movement"/>
    <property type="evidence" value="ECO:0007669"/>
    <property type="project" value="InterPro"/>
</dbReference>
<feature type="domain" description="Stomatal closure-related actin-binding protein actin-binding" evidence="7">
    <location>
        <begin position="69"/>
        <end position="111"/>
    </location>
</feature>
<comment type="caution">
    <text evidence="10">The sequence shown here is derived from an EMBL/GenBank/DDBJ whole genome shotgun (WGS) entry which is preliminary data.</text>
</comment>
<dbReference type="PANTHER" id="PTHR31172:SF3">
    <property type="entry name" value="STOMATAL CLOSURE-RELATED ACTIN-BINDING PROTEIN 1"/>
    <property type="match status" value="1"/>
</dbReference>
<dbReference type="GO" id="GO:0003779">
    <property type="term" value="F:actin binding"/>
    <property type="evidence" value="ECO:0007669"/>
    <property type="project" value="InterPro"/>
</dbReference>
<feature type="binding site" evidence="4">
    <location>
        <begin position="671"/>
        <end position="673"/>
    </location>
    <ligand>
        <name>substrate</name>
    </ligand>
</feature>
<feature type="domain" description="Stomatal closure-related actin-binding protein coiled-coil" evidence="8">
    <location>
        <begin position="115"/>
        <end position="282"/>
    </location>
</feature>
<dbReference type="Pfam" id="PF17684">
    <property type="entry name" value="SCAB-PH"/>
    <property type="match status" value="1"/>
</dbReference>
<dbReference type="CDD" id="cd11675">
    <property type="entry name" value="SCAB1_middle"/>
    <property type="match status" value="1"/>
</dbReference>
<comment type="subunit">
    <text evidence="4">Heterotetramer; composed of 2 small (MOCS2A) and 2 large (MOCS2B) subunits.</text>
</comment>
<evidence type="ECO:0000259" key="7">
    <source>
        <dbReference type="Pfam" id="PF16711"/>
    </source>
</evidence>
<keyword evidence="3 4" id="KW-0501">Molybdenum cofactor biosynthesis</keyword>
<reference evidence="10 11" key="1">
    <citation type="journal article" date="2020" name="bioRxiv">
        <title>Sequence and annotation of 42 cannabis genomes reveals extensive copy number variation in cannabinoid synthesis and pathogen resistance genes.</title>
        <authorList>
            <person name="Mckernan K.J."/>
            <person name="Helbert Y."/>
            <person name="Kane L.T."/>
            <person name="Ebling H."/>
            <person name="Zhang L."/>
            <person name="Liu B."/>
            <person name="Eaton Z."/>
            <person name="Mclaughlin S."/>
            <person name="Kingan S."/>
            <person name="Baybayan P."/>
            <person name="Concepcion G."/>
            <person name="Jordan M."/>
            <person name="Riva A."/>
            <person name="Barbazuk W."/>
            <person name="Harkins T."/>
        </authorList>
    </citation>
    <scope>NUCLEOTIDE SEQUENCE [LARGE SCALE GENOMIC DNA]</scope>
    <source>
        <strain evidence="11">cv. Jamaican Lion 4</strain>
        <tissue evidence="10">Leaf</tissue>
    </source>
</reference>
<dbReference type="InterPro" id="IPR028888">
    <property type="entry name" value="MOCS2B_euk"/>
</dbReference>
<keyword evidence="1 4" id="KW-0963">Cytoplasm</keyword>
<feature type="coiled-coil region" evidence="5">
    <location>
        <begin position="196"/>
        <end position="281"/>
    </location>
</feature>
<evidence type="ECO:0000256" key="5">
    <source>
        <dbReference type="SAM" id="Coils"/>
    </source>
</evidence>
<dbReference type="InterPro" id="IPR032009">
    <property type="entry name" value="SCAB_CC"/>
</dbReference>
<dbReference type="GO" id="GO:0006777">
    <property type="term" value="P:Mo-molybdopterin cofactor biosynthetic process"/>
    <property type="evidence" value="ECO:0007669"/>
    <property type="project" value="UniProtKB-UniRule"/>
</dbReference>
<organism evidence="10 11">
    <name type="scientific">Cannabis sativa</name>
    <name type="common">Hemp</name>
    <name type="synonym">Marijuana</name>
    <dbReference type="NCBI Taxonomy" id="3483"/>
    <lineage>
        <taxon>Eukaryota</taxon>
        <taxon>Viridiplantae</taxon>
        <taxon>Streptophyta</taxon>
        <taxon>Embryophyta</taxon>
        <taxon>Tracheophyta</taxon>
        <taxon>Spermatophyta</taxon>
        <taxon>Magnoliopsida</taxon>
        <taxon>eudicotyledons</taxon>
        <taxon>Gunneridae</taxon>
        <taxon>Pentapetalae</taxon>
        <taxon>rosids</taxon>
        <taxon>fabids</taxon>
        <taxon>Rosales</taxon>
        <taxon>Cannabaceae</taxon>
        <taxon>Cannabis</taxon>
    </lineage>
</organism>
<dbReference type="InterPro" id="IPR039640">
    <property type="entry name" value="SCAB"/>
</dbReference>
<dbReference type="EMBL" id="JAATIP010000254">
    <property type="protein sequence ID" value="KAF4356294.1"/>
    <property type="molecule type" value="Genomic_DNA"/>
</dbReference>
<dbReference type="InterPro" id="IPR041144">
    <property type="entry name" value="SCAB-PH"/>
</dbReference>
<evidence type="ECO:0000313" key="10">
    <source>
        <dbReference type="EMBL" id="KAF4356294.1"/>
    </source>
</evidence>
<sequence length="747" mass="83581">MFAVPDRVTGSNKKKMTRVSRDFGDTMQKEAVPAVSADVIFASSRFPNYKIGSNNQIVELKDDPKVLSMKEVVARETAQLLEQQKRLSVRDLASKFEKGLAAAAKLSEEARLREAASLEKHVLLKKLRDALESLKGRVAGRNKDDVEEAISMVEALAVQLTQREGELMQEKTEVKKLANFLKQASEDARRLVDEERAFARAEIEAARAAVQRVEEALQDQERMSRASGKQDLEELMKEVQEARRIKMLHQPSKVMDMEHELQALRKQLTEKSKHYLRLQKELAMSKRGMENNNQLYEIDGTEALGSYLQIQPCSDNAPDLSRCSIQWYRISSEGCKKELISGATKSIYAPEPFDVGRVLQVDIVAEGQTITLTTTGPVDPAAGLGSYVEALVRKHDVEFNVVITQMNGVNHQSESIHAFHIGKMRIKLCKAKTTIAKEYYSSSMQLCGVRGGGNAAAQALFWQAKKGVSFVLAFESERERNAAIMLARRIRPFFFESPHNSTLNFLKIPSPSPPSASLNLYFFDFFGPICLKSISFIGQEDMGGDEQTLVEILEEHIPIDFSKYINYVSAPQAGAIATFSGTTRDTFDGKDVVELRYEAYVPMALKCVKTICSSARSSWNLHSMAVAHRLGPVPVGETSVFIAVSSVHRADALDACKYVIDEVKASVPIWKKEVYSNGEVWKENSEFLERRLFGNDDDGSCSVKEVEVHRHERKKGCCGAKVKVIIDESGNDDEKRCFVKDVEVNRI</sequence>
<evidence type="ECO:0000259" key="6">
    <source>
        <dbReference type="Pfam" id="PF16709"/>
    </source>
</evidence>
<dbReference type="PANTHER" id="PTHR31172">
    <property type="entry name" value="STOMATAL CLOSURE-RELATED ACTIN-BINDING PROTEIN 1"/>
    <property type="match status" value="1"/>
</dbReference>
<dbReference type="AlphaFoldDB" id="A0A7J6EDC4"/>
<comment type="function">
    <text evidence="4">Catalytic subunit of the molybdopterin synthase complex, a complex that catalyzes the conversion of precursor Z into molybdopterin. Acts by mediating the incorporation of 2 sulfur atoms from thiocarboxylated MOCS2A into precursor Z to generate a dithiolene group.</text>
</comment>
<evidence type="ECO:0000256" key="2">
    <source>
        <dbReference type="ARBA" id="ARBA00022679"/>
    </source>
</evidence>
<dbReference type="InterPro" id="IPR036563">
    <property type="entry name" value="MoaE_sf"/>
</dbReference>
<dbReference type="GO" id="GO:0007015">
    <property type="term" value="P:actin filament organization"/>
    <property type="evidence" value="ECO:0007669"/>
    <property type="project" value="InterPro"/>
</dbReference>
<feature type="binding site" evidence="4">
    <location>
        <position position="664"/>
    </location>
    <ligand>
        <name>substrate</name>
    </ligand>
</feature>
<dbReference type="FunFam" id="1.20.5.440:FF:000004">
    <property type="entry name" value="Stomatal closure-related actin-binding protein"/>
    <property type="match status" value="1"/>
</dbReference>
<dbReference type="EC" id="2.8.1.12" evidence="4"/>
<feature type="binding site" evidence="4">
    <location>
        <begin position="648"/>
        <end position="649"/>
    </location>
    <ligand>
        <name>substrate</name>
    </ligand>
</feature>
<dbReference type="InterPro" id="IPR032015">
    <property type="entry name" value="SCAB-Ig"/>
</dbReference>
<dbReference type="HAMAP" id="MF_03052">
    <property type="entry name" value="MOC2B"/>
    <property type="match status" value="1"/>
</dbReference>
<evidence type="ECO:0000313" key="11">
    <source>
        <dbReference type="Proteomes" id="UP000525078"/>
    </source>
</evidence>
<dbReference type="CDD" id="cd00756">
    <property type="entry name" value="MoaE"/>
    <property type="match status" value="1"/>
</dbReference>
<feature type="domain" description="Stomatal closure-related actin-binding protein PH" evidence="9">
    <location>
        <begin position="396"/>
        <end position="489"/>
    </location>
</feature>
<evidence type="ECO:0000259" key="9">
    <source>
        <dbReference type="Pfam" id="PF17684"/>
    </source>
</evidence>
<dbReference type="GO" id="GO:1990140">
    <property type="term" value="C:molybdopterin synthase complex"/>
    <property type="evidence" value="ECO:0007669"/>
    <property type="project" value="UniProtKB-UniRule"/>
</dbReference>
<dbReference type="GO" id="GO:0030366">
    <property type="term" value="F:molybdopterin synthase activity"/>
    <property type="evidence" value="ECO:0007669"/>
    <property type="project" value="UniProtKB-UniRule"/>
</dbReference>
<dbReference type="Gene3D" id="2.60.40.2700">
    <property type="match status" value="1"/>
</dbReference>
<comment type="subcellular location">
    <subcellularLocation>
        <location evidence="4">Cytoplasm</location>
    </subcellularLocation>
</comment>
<dbReference type="CDD" id="cd13232">
    <property type="entry name" value="Ig-PH_SCAB1"/>
    <property type="match status" value="1"/>
</dbReference>
<feature type="domain" description="Stomatal closure-related actin-binding protein Ig" evidence="6">
    <location>
        <begin position="296"/>
        <end position="393"/>
    </location>
</feature>
<dbReference type="InterPro" id="IPR003448">
    <property type="entry name" value="Mopterin_biosynth_MoaE"/>
</dbReference>
<dbReference type="Proteomes" id="UP000525078">
    <property type="component" value="Unassembled WGS sequence"/>
</dbReference>
<comment type="catalytic activity">
    <reaction evidence="4">
        <text>2 [molybdopterin-synthase sulfur-carrier protein]-C-terminal-Gly-aminoethanethioate + cyclic pyranopterin phosphate + H2O = molybdopterin + 2 [molybdopterin-synthase sulfur-carrier protein]-C-terminal Gly-Gly + 2 H(+)</text>
        <dbReference type="Rhea" id="RHEA:26333"/>
        <dbReference type="Rhea" id="RHEA-COMP:12202"/>
        <dbReference type="Rhea" id="RHEA-COMP:19907"/>
        <dbReference type="ChEBI" id="CHEBI:15377"/>
        <dbReference type="ChEBI" id="CHEBI:15378"/>
        <dbReference type="ChEBI" id="CHEBI:58698"/>
        <dbReference type="ChEBI" id="CHEBI:59648"/>
        <dbReference type="ChEBI" id="CHEBI:90778"/>
        <dbReference type="ChEBI" id="CHEBI:232372"/>
        <dbReference type="EC" id="2.8.1.12"/>
    </reaction>
</comment>
<dbReference type="Gene3D" id="2.30.29.140">
    <property type="match status" value="1"/>
</dbReference>
<dbReference type="UniPathway" id="UPA00344"/>
<evidence type="ECO:0000256" key="3">
    <source>
        <dbReference type="ARBA" id="ARBA00023150"/>
    </source>
</evidence>
<keyword evidence="5" id="KW-0175">Coiled coil</keyword>
<accession>A0A7J6EDC4</accession>
<dbReference type="InterPro" id="IPR032012">
    <property type="entry name" value="SCAB-ABD"/>
</dbReference>
<evidence type="ECO:0000256" key="4">
    <source>
        <dbReference type="HAMAP-Rule" id="MF_03052"/>
    </source>
</evidence>
<dbReference type="Gene3D" id="1.20.5.440">
    <property type="entry name" value="ATP synthase delta/epsilon subunit, C-terminal domain"/>
    <property type="match status" value="1"/>
</dbReference>
<dbReference type="Pfam" id="PF16712">
    <property type="entry name" value="SCAB_CC"/>
    <property type="match status" value="1"/>
</dbReference>
<name>A0A7J6EDC4_CANSA</name>
<evidence type="ECO:0000259" key="8">
    <source>
        <dbReference type="Pfam" id="PF16712"/>
    </source>
</evidence>
<keyword evidence="2 4" id="KW-0808">Transferase</keyword>
<protein>
    <recommendedName>
        <fullName evidence="4">Molybdopterin synthase catalytic subunit</fullName>
        <ecNumber evidence="4">2.8.1.12</ecNumber>
    </recommendedName>
    <alternativeName>
        <fullName evidence="4">Molybdenum cofactor synthesis protein 2 large subunit</fullName>
    </alternativeName>
    <alternativeName>
        <fullName evidence="4">Molybdenum cofactor synthesis protein 2B</fullName>
        <shortName evidence="4">MOCS2B</shortName>
    </alternativeName>
</protein>